<dbReference type="GO" id="GO:0005739">
    <property type="term" value="C:mitochondrion"/>
    <property type="evidence" value="ECO:0007669"/>
    <property type="project" value="UniProtKB-SubCell"/>
</dbReference>
<dbReference type="InterPro" id="IPR046346">
    <property type="entry name" value="Aminoacid_DH-like_N_sf"/>
</dbReference>
<keyword evidence="5" id="KW-0496">Mitochondrion</keyword>
<dbReference type="InterPro" id="IPR006095">
    <property type="entry name" value="Glu/Leu/Phe/Val/Trp_DH"/>
</dbReference>
<evidence type="ECO:0000256" key="3">
    <source>
        <dbReference type="ARBA" id="ARBA00012889"/>
    </source>
</evidence>
<comment type="caution">
    <text evidence="10">The sequence shown here is derived from an EMBL/GenBank/DDBJ whole genome shotgun (WGS) entry which is preliminary data.</text>
</comment>
<gene>
    <name evidence="10" type="ORF">ACJMK2_034672</name>
</gene>
<evidence type="ECO:0000256" key="4">
    <source>
        <dbReference type="ARBA" id="ARBA00023002"/>
    </source>
</evidence>
<comment type="subcellular location">
    <subcellularLocation>
        <location evidence="1">Mitochondrion</location>
    </subcellularLocation>
</comment>
<dbReference type="PANTHER" id="PTHR11606">
    <property type="entry name" value="GLUTAMATE DEHYDROGENASE"/>
    <property type="match status" value="1"/>
</dbReference>
<dbReference type="Proteomes" id="UP001634394">
    <property type="component" value="Unassembled WGS sequence"/>
</dbReference>
<dbReference type="Gene3D" id="3.40.50.720">
    <property type="entry name" value="NAD(P)-binding Rossmann-like Domain"/>
    <property type="match status" value="1"/>
</dbReference>
<comment type="similarity">
    <text evidence="2 8">Belongs to the Glu/Leu/Phe/Val dehydrogenases family.</text>
</comment>
<evidence type="ECO:0000259" key="9">
    <source>
        <dbReference type="SMART" id="SM00839"/>
    </source>
</evidence>
<dbReference type="InterPro" id="IPR033922">
    <property type="entry name" value="NAD_bind_Glu_DH"/>
</dbReference>
<keyword evidence="11" id="KW-1185">Reference proteome</keyword>
<dbReference type="PROSITE" id="PS00074">
    <property type="entry name" value="GLFV_DEHYDROGENASE"/>
    <property type="match status" value="1"/>
</dbReference>
<dbReference type="Gene3D" id="1.10.287.140">
    <property type="match status" value="1"/>
</dbReference>
<evidence type="ECO:0000313" key="10">
    <source>
        <dbReference type="EMBL" id="KAL3876891.1"/>
    </source>
</evidence>
<dbReference type="SUPFAM" id="SSF51735">
    <property type="entry name" value="NAD(P)-binding Rossmann-fold domains"/>
    <property type="match status" value="1"/>
</dbReference>
<evidence type="ECO:0000256" key="2">
    <source>
        <dbReference type="ARBA" id="ARBA00006382"/>
    </source>
</evidence>
<dbReference type="PRINTS" id="PR00082">
    <property type="entry name" value="GLFDHDRGNASE"/>
</dbReference>
<protein>
    <recommendedName>
        <fullName evidence="3">glutamate dehydrogenase [NAD(P)(+)]</fullName>
        <ecNumber evidence="3">1.4.1.3</ecNumber>
    </recommendedName>
</protein>
<evidence type="ECO:0000313" key="11">
    <source>
        <dbReference type="Proteomes" id="UP001634394"/>
    </source>
</evidence>
<dbReference type="CDD" id="cd01076">
    <property type="entry name" value="NAD_bind_1_Glu_DH"/>
    <property type="match status" value="1"/>
</dbReference>
<dbReference type="InterPro" id="IPR036291">
    <property type="entry name" value="NAD(P)-bd_dom_sf"/>
</dbReference>
<dbReference type="EC" id="1.4.1.3" evidence="3"/>
<dbReference type="Gene3D" id="3.40.50.10860">
    <property type="entry name" value="Leucine Dehydrogenase, chain A, domain 1"/>
    <property type="match status" value="1"/>
</dbReference>
<sequence>MLRNITPGVGKTLQQAINKNGWCVLSARRCNPLSPRFCSSHAQQNESENLSFAQTVDNVFDKASALMEDKLVSEVKGKEPIERKRQKINGIFRTIKACNHLIKFTFPIRRDNGEVEMVEAWRAQHSQHRTPCKGGIRYSPLVDADEVKALAALMTYKCAVVDVPFGGAKAGVKIDPSKYSEAELEKITRRLAVELGKKGFLGSGIDVPAPDMGTGEREMGWIADTHAKTFGHSDINAYACVTGKPISLGGIHGRTPATGMGIRFGLDAFLRETSYMSTLGLTTGFAGKTFIVQGYGNVGMYAVHYLNKAGAKCIGIIEVDGSIYNPEGISAQKLEEYRMKNGTIIGFPGANPYEGDLLCEKCDILVPAASERQLTKQNAPKIQAKIIAEGANGPTTMEADKIFQERNILVIPDLFINAGGVTVSYFEWIKNLKHVDFGRLTFKYEKDTNEYLLDSVQQSLQRKFGETGDIPITPTPEFKARMAGASEKDIVHSGLEYTMEKSARNIMKTAKNYNLGLDMRTAAYITAIEKIFKVYLDAGFNF</sequence>
<reference evidence="10 11" key="1">
    <citation type="submission" date="2024-11" db="EMBL/GenBank/DDBJ databases">
        <title>Chromosome-level genome assembly of the freshwater bivalve Anodonta woodiana.</title>
        <authorList>
            <person name="Chen X."/>
        </authorList>
    </citation>
    <scope>NUCLEOTIDE SEQUENCE [LARGE SCALE GENOMIC DNA]</scope>
    <source>
        <strain evidence="10">MN2024</strain>
        <tissue evidence="10">Gills</tissue>
    </source>
</reference>
<dbReference type="InterPro" id="IPR033524">
    <property type="entry name" value="Glu/Leu/Phe/Val_DH_AS"/>
</dbReference>
<proteinExistence type="inferred from homology"/>
<evidence type="ECO:0000256" key="6">
    <source>
        <dbReference type="ARBA" id="ARBA00047867"/>
    </source>
</evidence>
<dbReference type="InterPro" id="IPR006096">
    <property type="entry name" value="Glu/Leu/Phe/Val/Trp_DH_C"/>
</dbReference>
<name>A0ABD3WSD7_SINWO</name>
<organism evidence="10 11">
    <name type="scientific">Sinanodonta woodiana</name>
    <name type="common">Chinese pond mussel</name>
    <name type="synonym">Anodonta woodiana</name>
    <dbReference type="NCBI Taxonomy" id="1069815"/>
    <lineage>
        <taxon>Eukaryota</taxon>
        <taxon>Metazoa</taxon>
        <taxon>Spiralia</taxon>
        <taxon>Lophotrochozoa</taxon>
        <taxon>Mollusca</taxon>
        <taxon>Bivalvia</taxon>
        <taxon>Autobranchia</taxon>
        <taxon>Heteroconchia</taxon>
        <taxon>Palaeoheterodonta</taxon>
        <taxon>Unionida</taxon>
        <taxon>Unionoidea</taxon>
        <taxon>Unionidae</taxon>
        <taxon>Unioninae</taxon>
        <taxon>Sinanodonta</taxon>
    </lineage>
</organism>
<feature type="domain" description="Glutamate/phenylalanine/leucine/valine/L-tryptophan dehydrogenase C-terminal" evidence="9">
    <location>
        <begin position="251"/>
        <end position="539"/>
    </location>
</feature>
<dbReference type="InterPro" id="IPR006097">
    <property type="entry name" value="Glu/Leu/Phe/Val/Trp_DH_dimer"/>
</dbReference>
<comment type="catalytic activity">
    <reaction evidence="7">
        <text>L-glutamate + NADP(+) + H2O = 2-oxoglutarate + NH4(+) + NADPH + H(+)</text>
        <dbReference type="Rhea" id="RHEA:11612"/>
        <dbReference type="ChEBI" id="CHEBI:15377"/>
        <dbReference type="ChEBI" id="CHEBI:15378"/>
        <dbReference type="ChEBI" id="CHEBI:16810"/>
        <dbReference type="ChEBI" id="CHEBI:28938"/>
        <dbReference type="ChEBI" id="CHEBI:29985"/>
        <dbReference type="ChEBI" id="CHEBI:57783"/>
        <dbReference type="ChEBI" id="CHEBI:58349"/>
        <dbReference type="EC" id="1.4.1.3"/>
    </reaction>
</comment>
<evidence type="ECO:0000256" key="5">
    <source>
        <dbReference type="ARBA" id="ARBA00023128"/>
    </source>
</evidence>
<evidence type="ECO:0000256" key="1">
    <source>
        <dbReference type="ARBA" id="ARBA00004173"/>
    </source>
</evidence>
<evidence type="ECO:0000256" key="8">
    <source>
        <dbReference type="RuleBase" id="RU004417"/>
    </source>
</evidence>
<accession>A0ABD3WSD7</accession>
<evidence type="ECO:0000256" key="7">
    <source>
        <dbReference type="ARBA" id="ARBA00048577"/>
    </source>
</evidence>
<dbReference type="SUPFAM" id="SSF53223">
    <property type="entry name" value="Aminoacid dehydrogenase-like, N-terminal domain"/>
    <property type="match status" value="1"/>
</dbReference>
<dbReference type="PANTHER" id="PTHR11606:SF13">
    <property type="entry name" value="GLUTAMATE DEHYDROGENASE 1, MITOCHONDRIAL"/>
    <property type="match status" value="1"/>
</dbReference>
<keyword evidence="4 8" id="KW-0560">Oxidoreductase</keyword>
<dbReference type="Pfam" id="PF00208">
    <property type="entry name" value="ELFV_dehydrog"/>
    <property type="match status" value="1"/>
</dbReference>
<dbReference type="FunFam" id="3.40.50.720:FF:000100">
    <property type="entry name" value="Glutamate dehydrogenase 1, mitochondrial"/>
    <property type="match status" value="1"/>
</dbReference>
<dbReference type="AlphaFoldDB" id="A0ABD3WSD7"/>
<dbReference type="SMART" id="SM00839">
    <property type="entry name" value="ELFV_dehydrog"/>
    <property type="match status" value="1"/>
</dbReference>
<dbReference type="GO" id="GO:0004353">
    <property type="term" value="F:glutamate dehydrogenase [NAD(P)+] activity"/>
    <property type="evidence" value="ECO:0007669"/>
    <property type="project" value="UniProtKB-EC"/>
</dbReference>
<comment type="catalytic activity">
    <reaction evidence="6">
        <text>L-glutamate + NAD(+) + H2O = 2-oxoglutarate + NH4(+) + NADH + H(+)</text>
        <dbReference type="Rhea" id="RHEA:15133"/>
        <dbReference type="ChEBI" id="CHEBI:15377"/>
        <dbReference type="ChEBI" id="CHEBI:15378"/>
        <dbReference type="ChEBI" id="CHEBI:16810"/>
        <dbReference type="ChEBI" id="CHEBI:28938"/>
        <dbReference type="ChEBI" id="CHEBI:29985"/>
        <dbReference type="ChEBI" id="CHEBI:57540"/>
        <dbReference type="ChEBI" id="CHEBI:57945"/>
        <dbReference type="EC" id="1.4.1.3"/>
    </reaction>
</comment>
<dbReference type="EMBL" id="JBJQND010000005">
    <property type="protein sequence ID" value="KAL3876891.1"/>
    <property type="molecule type" value="Genomic_DNA"/>
</dbReference>
<dbReference type="Pfam" id="PF02812">
    <property type="entry name" value="ELFV_dehydrog_N"/>
    <property type="match status" value="1"/>
</dbReference>